<dbReference type="InterPro" id="IPR000212">
    <property type="entry name" value="DNA_helicase_UvrD/REP"/>
</dbReference>
<evidence type="ECO:0000259" key="13">
    <source>
        <dbReference type="PROSITE" id="PS51198"/>
    </source>
</evidence>
<accession>A0A6A7C213</accession>
<evidence type="ECO:0000256" key="11">
    <source>
        <dbReference type="PROSITE-ProRule" id="PRU00560"/>
    </source>
</evidence>
<dbReference type="Gene3D" id="3.40.50.300">
    <property type="entry name" value="P-loop containing nucleotide triphosphate hydrolases"/>
    <property type="match status" value="2"/>
</dbReference>
<protein>
    <recommendedName>
        <fullName evidence="9">DNA 3'-5' helicase</fullName>
        <ecNumber evidence="9">5.6.2.4</ecNumber>
    </recommendedName>
</protein>
<keyword evidence="7" id="KW-0413">Isomerase</keyword>
<evidence type="ECO:0000256" key="12">
    <source>
        <dbReference type="SAM" id="MobiDB-lite"/>
    </source>
</evidence>
<evidence type="ECO:0000256" key="3">
    <source>
        <dbReference type="ARBA" id="ARBA00022801"/>
    </source>
</evidence>
<proteinExistence type="inferred from homology"/>
<keyword evidence="4 11" id="KW-0347">Helicase</keyword>
<evidence type="ECO:0000256" key="1">
    <source>
        <dbReference type="ARBA" id="ARBA00009922"/>
    </source>
</evidence>
<keyword evidence="5 11" id="KW-0067">ATP-binding</keyword>
<dbReference type="EMBL" id="MU005973">
    <property type="protein sequence ID" value="KAF2861322.1"/>
    <property type="molecule type" value="Genomic_DNA"/>
</dbReference>
<feature type="domain" description="UvrD-like helicase C-terminal" evidence="14">
    <location>
        <begin position="282"/>
        <end position="592"/>
    </location>
</feature>
<evidence type="ECO:0000259" key="14">
    <source>
        <dbReference type="PROSITE" id="PS51217"/>
    </source>
</evidence>
<dbReference type="OrthoDB" id="1470711at2759"/>
<dbReference type="GO" id="GO:0000725">
    <property type="term" value="P:recombinational repair"/>
    <property type="evidence" value="ECO:0007669"/>
    <property type="project" value="TreeGrafter"/>
</dbReference>
<evidence type="ECO:0000256" key="7">
    <source>
        <dbReference type="ARBA" id="ARBA00023235"/>
    </source>
</evidence>
<dbReference type="EC" id="5.6.2.4" evidence="9"/>
<evidence type="ECO:0000256" key="4">
    <source>
        <dbReference type="ARBA" id="ARBA00022806"/>
    </source>
</evidence>
<evidence type="ECO:0000313" key="16">
    <source>
        <dbReference type="Proteomes" id="UP000799421"/>
    </source>
</evidence>
<name>A0A6A7C213_9PEZI</name>
<comment type="similarity">
    <text evidence="1">Belongs to the helicase family. UvrD subfamily.</text>
</comment>
<evidence type="ECO:0000256" key="5">
    <source>
        <dbReference type="ARBA" id="ARBA00022840"/>
    </source>
</evidence>
<dbReference type="InterPro" id="IPR014017">
    <property type="entry name" value="DNA_helicase_UvrD-like_C"/>
</dbReference>
<dbReference type="GO" id="GO:0043138">
    <property type="term" value="F:3'-5' DNA helicase activity"/>
    <property type="evidence" value="ECO:0007669"/>
    <property type="project" value="UniProtKB-EC"/>
</dbReference>
<dbReference type="InterPro" id="IPR027417">
    <property type="entry name" value="P-loop_NTPase"/>
</dbReference>
<dbReference type="Pfam" id="PF00580">
    <property type="entry name" value="UvrD-helicase"/>
    <property type="match status" value="1"/>
</dbReference>
<feature type="compositionally biased region" description="Basic and acidic residues" evidence="12">
    <location>
        <begin position="918"/>
        <end position="927"/>
    </location>
</feature>
<dbReference type="Gene3D" id="1.10.486.10">
    <property type="entry name" value="PCRA, domain 4"/>
    <property type="match status" value="1"/>
</dbReference>
<evidence type="ECO:0000313" key="15">
    <source>
        <dbReference type="EMBL" id="KAF2861322.1"/>
    </source>
</evidence>
<dbReference type="AlphaFoldDB" id="A0A6A7C213"/>
<dbReference type="Pfam" id="PF13361">
    <property type="entry name" value="UvrD_C"/>
    <property type="match status" value="2"/>
</dbReference>
<dbReference type="PROSITE" id="PS51198">
    <property type="entry name" value="UVRD_HELICASE_ATP_BIND"/>
    <property type="match status" value="1"/>
</dbReference>
<dbReference type="CDD" id="cd17932">
    <property type="entry name" value="DEXQc_UvrD"/>
    <property type="match status" value="1"/>
</dbReference>
<dbReference type="PROSITE" id="PS51217">
    <property type="entry name" value="UVRD_HELICASE_CTER"/>
    <property type="match status" value="1"/>
</dbReference>
<reference evidence="15" key="1">
    <citation type="journal article" date="2020" name="Stud. Mycol.">
        <title>101 Dothideomycetes genomes: a test case for predicting lifestyles and emergence of pathogens.</title>
        <authorList>
            <person name="Haridas S."/>
            <person name="Albert R."/>
            <person name="Binder M."/>
            <person name="Bloem J."/>
            <person name="Labutti K."/>
            <person name="Salamov A."/>
            <person name="Andreopoulos B."/>
            <person name="Baker S."/>
            <person name="Barry K."/>
            <person name="Bills G."/>
            <person name="Bluhm B."/>
            <person name="Cannon C."/>
            <person name="Castanera R."/>
            <person name="Culley D."/>
            <person name="Daum C."/>
            <person name="Ezra D."/>
            <person name="Gonzalez J."/>
            <person name="Henrissat B."/>
            <person name="Kuo A."/>
            <person name="Liang C."/>
            <person name="Lipzen A."/>
            <person name="Lutzoni F."/>
            <person name="Magnuson J."/>
            <person name="Mondo S."/>
            <person name="Nolan M."/>
            <person name="Ohm R."/>
            <person name="Pangilinan J."/>
            <person name="Park H.-J."/>
            <person name="Ramirez L."/>
            <person name="Alfaro M."/>
            <person name="Sun H."/>
            <person name="Tritt A."/>
            <person name="Yoshinaga Y."/>
            <person name="Zwiers L.-H."/>
            <person name="Turgeon B."/>
            <person name="Goodwin S."/>
            <person name="Spatafora J."/>
            <person name="Crous P."/>
            <person name="Grigoriev I."/>
        </authorList>
    </citation>
    <scope>NUCLEOTIDE SEQUENCE</scope>
    <source>
        <strain evidence="15">CBS 480.64</strain>
    </source>
</reference>
<gene>
    <name evidence="15" type="ORF">K470DRAFT_269946</name>
</gene>
<evidence type="ECO:0000256" key="10">
    <source>
        <dbReference type="ARBA" id="ARBA00048988"/>
    </source>
</evidence>
<dbReference type="InterPro" id="IPR013986">
    <property type="entry name" value="DExx_box_DNA_helicase_dom_sf"/>
</dbReference>
<keyword evidence="16" id="KW-1185">Reference proteome</keyword>
<dbReference type="CDD" id="cd18807">
    <property type="entry name" value="SF1_C_UvrD"/>
    <property type="match status" value="1"/>
</dbReference>
<dbReference type="Gene3D" id="1.10.10.160">
    <property type="match status" value="1"/>
</dbReference>
<feature type="domain" description="UvrD-like helicase ATP-binding" evidence="13">
    <location>
        <begin position="8"/>
        <end position="281"/>
    </location>
</feature>
<dbReference type="SUPFAM" id="SSF52540">
    <property type="entry name" value="P-loop containing nucleoside triphosphate hydrolases"/>
    <property type="match status" value="1"/>
</dbReference>
<dbReference type="GO" id="GO:0005524">
    <property type="term" value="F:ATP binding"/>
    <property type="evidence" value="ECO:0007669"/>
    <property type="project" value="UniProtKB-UniRule"/>
</dbReference>
<evidence type="ECO:0000256" key="9">
    <source>
        <dbReference type="ARBA" id="ARBA00034808"/>
    </source>
</evidence>
<keyword evidence="3 11" id="KW-0378">Hydrolase</keyword>
<dbReference type="PANTHER" id="PTHR11070">
    <property type="entry name" value="UVRD / RECB / PCRA DNA HELICASE FAMILY MEMBER"/>
    <property type="match status" value="1"/>
</dbReference>
<evidence type="ECO:0000256" key="6">
    <source>
        <dbReference type="ARBA" id="ARBA00023125"/>
    </source>
</evidence>
<dbReference type="GO" id="GO:0016787">
    <property type="term" value="F:hydrolase activity"/>
    <property type="evidence" value="ECO:0007669"/>
    <property type="project" value="UniProtKB-UniRule"/>
</dbReference>
<feature type="binding site" evidence="11">
    <location>
        <begin position="29"/>
        <end position="36"/>
    </location>
    <ligand>
        <name>ATP</name>
        <dbReference type="ChEBI" id="CHEBI:30616"/>
    </ligand>
</feature>
<keyword evidence="2 11" id="KW-0547">Nucleotide-binding</keyword>
<evidence type="ECO:0000256" key="8">
    <source>
        <dbReference type="ARBA" id="ARBA00034617"/>
    </source>
</evidence>
<dbReference type="GO" id="GO:0003677">
    <property type="term" value="F:DNA binding"/>
    <property type="evidence" value="ECO:0007669"/>
    <property type="project" value="UniProtKB-KW"/>
</dbReference>
<keyword evidence="6" id="KW-0238">DNA-binding</keyword>
<feature type="region of interest" description="Disordered" evidence="12">
    <location>
        <begin position="908"/>
        <end position="927"/>
    </location>
</feature>
<dbReference type="GO" id="GO:0005634">
    <property type="term" value="C:nucleus"/>
    <property type="evidence" value="ECO:0007669"/>
    <property type="project" value="TreeGrafter"/>
</dbReference>
<dbReference type="Proteomes" id="UP000799421">
    <property type="component" value="Unassembled WGS sequence"/>
</dbReference>
<sequence>MGMDNILEGLNSAQKEAVTCPAGVVQVLAPPGSGKTKTLTARVAYLIAHRGLKPWNIIVCTFTNKAANEMKERICGFIGGDVAGKLQLGTFHSIALRYLKQHGHHIGLDNKFDVADTADSKAVVKRIIKQSQVNIDPNQARNRISHLKAKGITAEKYLRTAKKAETQDFIQIYLQYEAALESANLLDYDDLLLKCCTLLRQHPLCVSKIEALLIDEFQDTNCIQYDLMGLFSQYRNQITIVGDPDQSIYGFRSAEIKNLSRMKSHWKETITITLQENYRSSASILTAAQLIIEQDSSRPRKTLQATHAQGLRPVLRRLPTAAAESRWLVSEIKRIQSVTGGLITNNDIAILLRSAFLSRAIESAFGEAGIPYRMVGGTRFYDRVEVKLILDYLRVVNQPENSEAVARIINTPPRRIGEATVEKLLKEARERKTSLWRLVMDNAQGKGSVTGQVQKGLGAFVNVILTARKRLVEGEGDIKGVVDILVKRIGLRGFLGKKFPQDAEARWRNVEEVAAQAGEACLFQGGEAALREDDEVGGESTEEASLTDRLASFLAQVALTSSSDPTPSGEGESQSAEQQAVVTISTIHASKGLEYPIVFIPGCYVGSIPHSRSEDTDEERRLLYVAMTRAKVMLYLSVPMKNSQGEETTVSNFLTVKGVEGMFGKRGPSIGKWERRALGGLLGRDPPEEGDECCEDNYWPEDGGEVREGCGWEVEEKGFYADVYEGSRPVYHPSSRGFGSAWDDHCGGLGGGFVSVASKYDEIVALQKEEEKQSLRKGKRKLEEDLKPKIKKKATQGCITSFFKSPLGTGDVNRNIQVSEPHKKEKSVEALQKTTSILGREEKHFAAQRVSILDRDEGDFDGGFGNGEAQGVQFSRRPITTPMVRPGITTISLARKGSTGRRTLGVRRSLHGWSVGKAADRKDGTGE</sequence>
<dbReference type="PANTHER" id="PTHR11070:SF2">
    <property type="entry name" value="ATP-DEPENDENT DNA HELICASE SRS2"/>
    <property type="match status" value="1"/>
</dbReference>
<evidence type="ECO:0000256" key="2">
    <source>
        <dbReference type="ARBA" id="ARBA00022741"/>
    </source>
</evidence>
<comment type="catalytic activity">
    <reaction evidence="8">
        <text>Couples ATP hydrolysis with the unwinding of duplex DNA by translocating in the 3'-5' direction.</text>
        <dbReference type="EC" id="5.6.2.4"/>
    </reaction>
</comment>
<organism evidence="15 16">
    <name type="scientific">Piedraia hortae CBS 480.64</name>
    <dbReference type="NCBI Taxonomy" id="1314780"/>
    <lineage>
        <taxon>Eukaryota</taxon>
        <taxon>Fungi</taxon>
        <taxon>Dikarya</taxon>
        <taxon>Ascomycota</taxon>
        <taxon>Pezizomycotina</taxon>
        <taxon>Dothideomycetes</taxon>
        <taxon>Dothideomycetidae</taxon>
        <taxon>Capnodiales</taxon>
        <taxon>Piedraiaceae</taxon>
        <taxon>Piedraia</taxon>
    </lineage>
</organism>
<comment type="catalytic activity">
    <reaction evidence="10">
        <text>ATP + H2O = ADP + phosphate + H(+)</text>
        <dbReference type="Rhea" id="RHEA:13065"/>
        <dbReference type="ChEBI" id="CHEBI:15377"/>
        <dbReference type="ChEBI" id="CHEBI:15378"/>
        <dbReference type="ChEBI" id="CHEBI:30616"/>
        <dbReference type="ChEBI" id="CHEBI:43474"/>
        <dbReference type="ChEBI" id="CHEBI:456216"/>
        <dbReference type="EC" id="5.6.2.4"/>
    </reaction>
</comment>
<dbReference type="InterPro" id="IPR014016">
    <property type="entry name" value="UvrD-like_ATP-bd"/>
</dbReference>